<evidence type="ECO:0000256" key="1">
    <source>
        <dbReference type="ARBA" id="ARBA00003238"/>
    </source>
</evidence>
<dbReference type="PANTHER" id="PTHR33434">
    <property type="entry name" value="DEGV DOMAIN-CONTAINING PROTEIN DR_1986-RELATED"/>
    <property type="match status" value="1"/>
</dbReference>
<evidence type="ECO:0000313" key="5">
    <source>
        <dbReference type="Proteomes" id="UP000182135"/>
    </source>
</evidence>
<dbReference type="EMBL" id="FOOE01000011">
    <property type="protein sequence ID" value="SFF80514.1"/>
    <property type="molecule type" value="Genomic_DNA"/>
</dbReference>
<accession>A0A1I2LMJ3</accession>
<keyword evidence="2" id="KW-0446">Lipid-binding</keyword>
<keyword evidence="5" id="KW-1185">Reference proteome</keyword>
<dbReference type="Proteomes" id="UP000182135">
    <property type="component" value="Unassembled WGS sequence"/>
</dbReference>
<protein>
    <submittedName>
        <fullName evidence="3">DegV family protein</fullName>
    </submittedName>
    <submittedName>
        <fullName evidence="4">EDD domain protein, DegV family</fullName>
    </submittedName>
</protein>
<dbReference type="eggNOG" id="COG1307">
    <property type="taxonomic scope" value="Bacteria"/>
</dbReference>
<dbReference type="STRING" id="1529.SAMN04487885_11112"/>
<dbReference type="NCBIfam" id="TIGR00762">
    <property type="entry name" value="DegV"/>
    <property type="match status" value="1"/>
</dbReference>
<sequence>MDKIALICDSTSDLKSETYSKYNIKMLPFKIIYKNEEYLDRISIEPSEVYSRLPEEIPTTSLPDLQTIDDTFSEVEKEGFTHAIVISISSGLSGTFNAINLVAENHPKLKIHVFDSRTLSIGTGLTVLKCAEMIEKGFDFDTIVKELPIYQSHTSMFFVIDTLVYLKAGGRIGKVAGTLGELLNIKPIISVNEDGVYYIYSKARGKKQGLNKLISIAKESLAKGPCFVCVMHGGAEDQAKFVYSQIKDDPNLKGTYFSDISPTAGVHTGAGLVGVAIAESY</sequence>
<dbReference type="Gene3D" id="3.40.50.10170">
    <property type="match status" value="1"/>
</dbReference>
<organism evidence="4 5">
    <name type="scientific">Clostridium cadaveris</name>
    <dbReference type="NCBI Taxonomy" id="1529"/>
    <lineage>
        <taxon>Bacteria</taxon>
        <taxon>Bacillati</taxon>
        <taxon>Bacillota</taxon>
        <taxon>Clostridia</taxon>
        <taxon>Eubacteriales</taxon>
        <taxon>Clostridiaceae</taxon>
        <taxon>Clostridium</taxon>
    </lineage>
</organism>
<reference evidence="3 6" key="2">
    <citation type="submission" date="2018-03" db="EMBL/GenBank/DDBJ databases">
        <title>The uncultured portion of the human microbiome is neutrally assembled.</title>
        <authorList>
            <person name="Jeraldo P."/>
            <person name="Boardman L."/>
            <person name="White B.A."/>
            <person name="Nelson H."/>
            <person name="Goldenfeld N."/>
            <person name="Chia N."/>
        </authorList>
    </citation>
    <scope>NUCLEOTIDE SEQUENCE [LARGE SCALE GENOMIC DNA]</scope>
    <source>
        <strain evidence="3">CIM:MAG 903</strain>
    </source>
</reference>
<gene>
    <name evidence="3" type="ORF">DBY38_05065</name>
    <name evidence="4" type="ORF">SAMN04487885_11112</name>
</gene>
<dbReference type="Proteomes" id="UP000246114">
    <property type="component" value="Unassembled WGS sequence"/>
</dbReference>
<dbReference type="EMBL" id="QAMZ01000025">
    <property type="protein sequence ID" value="PWL54258.1"/>
    <property type="molecule type" value="Genomic_DNA"/>
</dbReference>
<evidence type="ECO:0000256" key="2">
    <source>
        <dbReference type="ARBA" id="ARBA00023121"/>
    </source>
</evidence>
<evidence type="ECO:0000313" key="6">
    <source>
        <dbReference type="Proteomes" id="UP000246114"/>
    </source>
</evidence>
<comment type="function">
    <text evidence="1">May bind long-chain fatty acids, such as palmitate, and may play a role in lipid transport or fatty acid metabolism.</text>
</comment>
<dbReference type="GO" id="GO:0008289">
    <property type="term" value="F:lipid binding"/>
    <property type="evidence" value="ECO:0007669"/>
    <property type="project" value="UniProtKB-KW"/>
</dbReference>
<dbReference type="Gene3D" id="3.30.1180.10">
    <property type="match status" value="1"/>
</dbReference>
<dbReference type="PANTHER" id="PTHR33434:SF3">
    <property type="entry name" value="DEGV DOMAIN-CONTAINING PROTEIN YITS"/>
    <property type="match status" value="1"/>
</dbReference>
<dbReference type="RefSeq" id="WP_027638500.1">
    <property type="nucleotide sequence ID" value="NZ_BAAACD010000044.1"/>
</dbReference>
<reference evidence="4 5" key="1">
    <citation type="submission" date="2016-10" db="EMBL/GenBank/DDBJ databases">
        <authorList>
            <person name="de Groot N.N."/>
        </authorList>
    </citation>
    <scope>NUCLEOTIDE SEQUENCE [LARGE SCALE GENOMIC DNA]</scope>
    <source>
        <strain evidence="4 5">NLAE-zl-G419</strain>
    </source>
</reference>
<dbReference type="InterPro" id="IPR003797">
    <property type="entry name" value="DegV"/>
</dbReference>
<dbReference type="GeneID" id="90546300"/>
<name>A0A1I2LMJ3_9CLOT</name>
<dbReference type="Pfam" id="PF02645">
    <property type="entry name" value="DegV"/>
    <property type="match status" value="1"/>
</dbReference>
<dbReference type="SUPFAM" id="SSF82549">
    <property type="entry name" value="DAK1/DegV-like"/>
    <property type="match status" value="1"/>
</dbReference>
<dbReference type="OrthoDB" id="9781230at2"/>
<proteinExistence type="predicted"/>
<dbReference type="InterPro" id="IPR043168">
    <property type="entry name" value="DegV_C"/>
</dbReference>
<dbReference type="InterPro" id="IPR050270">
    <property type="entry name" value="DegV_domain_contain"/>
</dbReference>
<dbReference type="PROSITE" id="PS51482">
    <property type="entry name" value="DEGV"/>
    <property type="match status" value="1"/>
</dbReference>
<dbReference type="AlphaFoldDB" id="A0A1I2LMJ3"/>
<evidence type="ECO:0000313" key="3">
    <source>
        <dbReference type="EMBL" id="PWL54258.1"/>
    </source>
</evidence>
<evidence type="ECO:0000313" key="4">
    <source>
        <dbReference type="EMBL" id="SFF80514.1"/>
    </source>
</evidence>